<dbReference type="EMBL" id="AANZ01000011">
    <property type="protein sequence ID" value="EAQ79963.1"/>
    <property type="molecule type" value="Genomic_DNA"/>
</dbReference>
<sequence>MRDVSYKAAFLIKVGGFFFARGVRIRRVATPPNSQLPLF</sequence>
<dbReference type="Proteomes" id="UP000004358">
    <property type="component" value="Unassembled WGS sequence"/>
</dbReference>
<dbReference type="HOGENOM" id="CLU_3305581_0_0_0"/>
<evidence type="ECO:0000313" key="2">
    <source>
        <dbReference type="Proteomes" id="UP000004358"/>
    </source>
</evidence>
<comment type="caution">
    <text evidence="1">The sequence shown here is derived from an EMBL/GenBank/DDBJ whole genome shotgun (WGS) entry which is preliminary data.</text>
</comment>
<organism evidence="1 2">
    <name type="scientific">Blastopirellula marina DSM 3645</name>
    <dbReference type="NCBI Taxonomy" id="314230"/>
    <lineage>
        <taxon>Bacteria</taxon>
        <taxon>Pseudomonadati</taxon>
        <taxon>Planctomycetota</taxon>
        <taxon>Planctomycetia</taxon>
        <taxon>Pirellulales</taxon>
        <taxon>Pirellulaceae</taxon>
        <taxon>Blastopirellula</taxon>
    </lineage>
</organism>
<evidence type="ECO:0000313" key="1">
    <source>
        <dbReference type="EMBL" id="EAQ79963.1"/>
    </source>
</evidence>
<accession>A3ZTR1</accession>
<gene>
    <name evidence="1" type="ORF">DSM3645_05055</name>
</gene>
<dbReference type="STRING" id="314230.DSM3645_05055"/>
<dbReference type="AlphaFoldDB" id="A3ZTR1"/>
<protein>
    <submittedName>
        <fullName evidence="1">Uncharacterized protein</fullName>
    </submittedName>
</protein>
<proteinExistence type="predicted"/>
<name>A3ZTR1_9BACT</name>
<reference evidence="1 2" key="1">
    <citation type="submission" date="2006-02" db="EMBL/GenBank/DDBJ databases">
        <authorList>
            <person name="Amann R."/>
            <person name="Ferriera S."/>
            <person name="Johnson J."/>
            <person name="Kravitz S."/>
            <person name="Halpern A."/>
            <person name="Remington K."/>
            <person name="Beeson K."/>
            <person name="Tran B."/>
            <person name="Rogers Y.-H."/>
            <person name="Friedman R."/>
            <person name="Venter J.C."/>
        </authorList>
    </citation>
    <scope>NUCLEOTIDE SEQUENCE [LARGE SCALE GENOMIC DNA]</scope>
    <source>
        <strain evidence="1 2">DSM 3645</strain>
    </source>
</reference>